<sequence length="379" mass="40123">MSDGHLDFAPAGMRDERRRPRIGLWIALTATLALLCCGGGISALFLDQLSGTNAASAAFTCGKAGVVDINSKMPRIGPYSEDQIRNAAIIITVGHEMKVPPRGWIIAVATAMQESSLTNHGFLGDRNDHDSLGLFQQRPSQGWGTPEQVMDPRYSSRKFYQKLVTISNWATRPLTEAAQAVQRSAFPDAYAKHESLATTIVNTLADGAGLAPGTISVGDLRCANPGEIAASGWTSPVPDGIVSGFRTSSRPTHNGVDLGASRYDQIHAAAAGVVIVSKCDVGNCDRDGSPSTPGCGWFVDILHADQIITRYCHMVRRPFVRVGDRVTAGQVIGQVGTSGHSSGPHLHFETHLDGDRSGRGAVNPVSFMAARGAPLGSGE</sequence>
<dbReference type="InterPro" id="IPR011055">
    <property type="entry name" value="Dup_hybrid_motif"/>
</dbReference>
<dbReference type="Proteomes" id="UP000587527">
    <property type="component" value="Unassembled WGS sequence"/>
</dbReference>
<dbReference type="InterPro" id="IPR016047">
    <property type="entry name" value="M23ase_b-sheet_dom"/>
</dbReference>
<dbReference type="PANTHER" id="PTHR21666">
    <property type="entry name" value="PEPTIDASE-RELATED"/>
    <property type="match status" value="1"/>
</dbReference>
<name>A0A841BQB5_9ACTN</name>
<dbReference type="EMBL" id="JACHMN010000002">
    <property type="protein sequence ID" value="MBB5871257.1"/>
    <property type="molecule type" value="Genomic_DNA"/>
</dbReference>
<dbReference type="Pfam" id="PF01551">
    <property type="entry name" value="Peptidase_M23"/>
    <property type="match status" value="1"/>
</dbReference>
<dbReference type="InterPro" id="IPR050570">
    <property type="entry name" value="Cell_wall_metabolism_enzyme"/>
</dbReference>
<protein>
    <submittedName>
        <fullName evidence="3">Murein DD-endopeptidase MepM/ murein hydrolase activator NlpD</fullName>
    </submittedName>
</protein>
<keyword evidence="1" id="KW-0472">Membrane</keyword>
<comment type="caution">
    <text evidence="3">The sequence shown here is derived from an EMBL/GenBank/DDBJ whole genome shotgun (WGS) entry which is preliminary data.</text>
</comment>
<dbReference type="SUPFAM" id="SSF51261">
    <property type="entry name" value="Duplicated hybrid motif"/>
    <property type="match status" value="1"/>
</dbReference>
<organism evidence="3 4">
    <name type="scientific">Allocatelliglobosispora scoriae</name>
    <dbReference type="NCBI Taxonomy" id="643052"/>
    <lineage>
        <taxon>Bacteria</taxon>
        <taxon>Bacillati</taxon>
        <taxon>Actinomycetota</taxon>
        <taxon>Actinomycetes</taxon>
        <taxon>Micromonosporales</taxon>
        <taxon>Micromonosporaceae</taxon>
        <taxon>Allocatelliglobosispora</taxon>
    </lineage>
</organism>
<keyword evidence="3" id="KW-0378">Hydrolase</keyword>
<dbReference type="RefSeq" id="WP_246466478.1">
    <property type="nucleotide sequence ID" value="NZ_JACHMN010000002.1"/>
</dbReference>
<dbReference type="Gene3D" id="2.70.70.10">
    <property type="entry name" value="Glucose Permease (Domain IIA)"/>
    <property type="match status" value="1"/>
</dbReference>
<dbReference type="CDD" id="cd12797">
    <property type="entry name" value="M23_peptidase"/>
    <property type="match status" value="1"/>
</dbReference>
<evidence type="ECO:0000313" key="4">
    <source>
        <dbReference type="Proteomes" id="UP000587527"/>
    </source>
</evidence>
<gene>
    <name evidence="3" type="ORF">F4553_004636</name>
</gene>
<evidence type="ECO:0000313" key="3">
    <source>
        <dbReference type="EMBL" id="MBB5871257.1"/>
    </source>
</evidence>
<evidence type="ECO:0000256" key="1">
    <source>
        <dbReference type="SAM" id="Phobius"/>
    </source>
</evidence>
<keyword evidence="1" id="KW-1133">Transmembrane helix</keyword>
<keyword evidence="4" id="KW-1185">Reference proteome</keyword>
<evidence type="ECO:0000259" key="2">
    <source>
        <dbReference type="Pfam" id="PF01551"/>
    </source>
</evidence>
<feature type="domain" description="M23ase beta-sheet core" evidence="2">
    <location>
        <begin position="252"/>
        <end position="355"/>
    </location>
</feature>
<accession>A0A841BQB5</accession>
<keyword evidence="1" id="KW-0812">Transmembrane</keyword>
<feature type="transmembrane region" description="Helical" evidence="1">
    <location>
        <begin position="22"/>
        <end position="46"/>
    </location>
</feature>
<dbReference type="AlphaFoldDB" id="A0A841BQB5"/>
<dbReference type="PANTHER" id="PTHR21666:SF270">
    <property type="entry name" value="MUREIN HYDROLASE ACTIVATOR ENVC"/>
    <property type="match status" value="1"/>
</dbReference>
<proteinExistence type="predicted"/>
<dbReference type="GO" id="GO:0004222">
    <property type="term" value="F:metalloendopeptidase activity"/>
    <property type="evidence" value="ECO:0007669"/>
    <property type="project" value="TreeGrafter"/>
</dbReference>
<reference evidence="3 4" key="1">
    <citation type="submission" date="2020-08" db="EMBL/GenBank/DDBJ databases">
        <title>Sequencing the genomes of 1000 actinobacteria strains.</title>
        <authorList>
            <person name="Klenk H.-P."/>
        </authorList>
    </citation>
    <scope>NUCLEOTIDE SEQUENCE [LARGE SCALE GENOMIC DNA]</scope>
    <source>
        <strain evidence="3 4">DSM 45362</strain>
    </source>
</reference>